<gene>
    <name evidence="1" type="ORF">EVA_06227</name>
</gene>
<dbReference type="EMBL" id="AMCI01001402">
    <property type="protein sequence ID" value="EJX05666.1"/>
    <property type="molecule type" value="Genomic_DNA"/>
</dbReference>
<feature type="non-terminal residue" evidence="1">
    <location>
        <position position="102"/>
    </location>
</feature>
<evidence type="ECO:0000313" key="1">
    <source>
        <dbReference type="EMBL" id="EJX05666.1"/>
    </source>
</evidence>
<dbReference type="AlphaFoldDB" id="J9CZG8"/>
<sequence length="102" mass="11221">MKLLLFLLFVCIPSIVSAQTALELKQVSMSKWNVGSGQFSGIAPMGGNRYAVVSDDEPKDGFFIFRIDQHPATGEVTQVYLEEFKGNNHPQVDAAGKTIRDC</sequence>
<protein>
    <submittedName>
        <fullName evidence="1">Uncharacterized protein</fullName>
    </submittedName>
</protein>
<proteinExistence type="predicted"/>
<comment type="caution">
    <text evidence="1">The sequence shown here is derived from an EMBL/GenBank/DDBJ whole genome shotgun (WGS) entry which is preliminary data.</text>
</comment>
<reference evidence="1" key="1">
    <citation type="journal article" date="2012" name="PLoS ONE">
        <title>Gene sets for utilization of primary and secondary nutrition supplies in the distal gut of endangered iberian lynx.</title>
        <authorList>
            <person name="Alcaide M."/>
            <person name="Messina E."/>
            <person name="Richter M."/>
            <person name="Bargiela R."/>
            <person name="Peplies J."/>
            <person name="Huws S.A."/>
            <person name="Newbold C.J."/>
            <person name="Golyshin P.N."/>
            <person name="Simon M.A."/>
            <person name="Lopez G."/>
            <person name="Yakimov M.M."/>
            <person name="Ferrer M."/>
        </authorList>
    </citation>
    <scope>NUCLEOTIDE SEQUENCE</scope>
</reference>
<organism evidence="1">
    <name type="scientific">gut metagenome</name>
    <dbReference type="NCBI Taxonomy" id="749906"/>
    <lineage>
        <taxon>unclassified sequences</taxon>
        <taxon>metagenomes</taxon>
        <taxon>organismal metagenomes</taxon>
    </lineage>
</organism>
<name>J9CZG8_9ZZZZ</name>
<accession>J9CZG8</accession>